<protein>
    <recommendedName>
        <fullName evidence="3">isopentenyl-diphosphate Delta-isomerase</fullName>
        <ecNumber evidence="3">5.3.3.2</ecNumber>
    </recommendedName>
</protein>
<dbReference type="InterPro" id="IPR011876">
    <property type="entry name" value="IsopentenylPP_isomerase_typ1"/>
</dbReference>
<reference evidence="8 9" key="1">
    <citation type="journal article" date="2020" name="Genome Biol. Evol.">
        <title>Comparative genomics of strictly vertically transmitted, feminizing microsporidia endosymbionts of amphipod crustaceans.</title>
        <authorList>
            <person name="Cormier A."/>
            <person name="Chebbi M.A."/>
            <person name="Giraud I."/>
            <person name="Wattier R."/>
            <person name="Teixeira M."/>
            <person name="Gilbert C."/>
            <person name="Rigaud T."/>
            <person name="Cordaux R."/>
        </authorList>
    </citation>
    <scope>NUCLEOTIDE SEQUENCE [LARGE SCALE GENOMIC DNA]</scope>
    <source>
        <strain evidence="8 9">Ou3-Ou53</strain>
    </source>
</reference>
<feature type="domain" description="Nudix hydrolase" evidence="7">
    <location>
        <begin position="33"/>
        <end position="216"/>
    </location>
</feature>
<dbReference type="EMBL" id="SBJO01000010">
    <property type="protein sequence ID" value="KAF9764749.1"/>
    <property type="molecule type" value="Genomic_DNA"/>
</dbReference>
<comment type="similarity">
    <text evidence="2">Belongs to the IPP isomerase type 1 family.</text>
</comment>
<comment type="caution">
    <text evidence="8">The sequence shown here is derived from an EMBL/GenBank/DDBJ whole genome shotgun (WGS) entry which is preliminary data.</text>
</comment>
<evidence type="ECO:0000313" key="9">
    <source>
        <dbReference type="Proteomes" id="UP000740883"/>
    </source>
</evidence>
<evidence type="ECO:0000256" key="4">
    <source>
        <dbReference type="ARBA" id="ARBA00023229"/>
    </source>
</evidence>
<evidence type="ECO:0000256" key="2">
    <source>
        <dbReference type="ARBA" id="ARBA00007579"/>
    </source>
</evidence>
<evidence type="ECO:0000313" key="8">
    <source>
        <dbReference type="EMBL" id="KAF9764749.1"/>
    </source>
</evidence>
<dbReference type="InterPro" id="IPR000086">
    <property type="entry name" value="NUDIX_hydrolase_dom"/>
</dbReference>
<name>A0A9P6H391_9MICR</name>
<keyword evidence="9" id="KW-1185">Reference proteome</keyword>
<dbReference type="GO" id="GO:0009240">
    <property type="term" value="P:isopentenyl diphosphate biosynthetic process"/>
    <property type="evidence" value="ECO:0007669"/>
    <property type="project" value="TreeGrafter"/>
</dbReference>
<dbReference type="PIRSF" id="PIRSF018427">
    <property type="entry name" value="Isopntndiph_ism"/>
    <property type="match status" value="1"/>
</dbReference>
<dbReference type="GO" id="GO:0004452">
    <property type="term" value="F:isopentenyl-diphosphate delta-isomerase activity"/>
    <property type="evidence" value="ECO:0007669"/>
    <property type="project" value="UniProtKB-EC"/>
</dbReference>
<evidence type="ECO:0000256" key="5">
    <source>
        <dbReference type="ARBA" id="ARBA00023235"/>
    </source>
</evidence>
<evidence type="ECO:0000256" key="1">
    <source>
        <dbReference type="ARBA" id="ARBA00004826"/>
    </source>
</evidence>
<keyword evidence="5" id="KW-0413">Isomerase</keyword>
<dbReference type="PANTHER" id="PTHR10885">
    <property type="entry name" value="ISOPENTENYL-DIPHOSPHATE DELTA-ISOMERASE"/>
    <property type="match status" value="1"/>
</dbReference>
<dbReference type="SUPFAM" id="SSF55811">
    <property type="entry name" value="Nudix"/>
    <property type="match status" value="1"/>
</dbReference>
<proteinExistence type="inferred from homology"/>
<evidence type="ECO:0000259" key="7">
    <source>
        <dbReference type="PROSITE" id="PS51462"/>
    </source>
</evidence>
<comment type="pathway">
    <text evidence="1">Isoprenoid biosynthesis; dimethylallyl diphosphate biosynthesis; dimethylallyl diphosphate from isopentenyl diphosphate: step 1/1.</text>
</comment>
<evidence type="ECO:0000256" key="6">
    <source>
        <dbReference type="ARBA" id="ARBA00029294"/>
    </source>
</evidence>
<comment type="catalytic activity">
    <reaction evidence="6">
        <text>isopentenyl diphosphate = dimethylallyl diphosphate</text>
        <dbReference type="Rhea" id="RHEA:23284"/>
        <dbReference type="ChEBI" id="CHEBI:57623"/>
        <dbReference type="ChEBI" id="CHEBI:128769"/>
        <dbReference type="EC" id="5.3.3.2"/>
    </reaction>
    <physiologicalReaction direction="left-to-right" evidence="6">
        <dbReference type="Rhea" id="RHEA:23285"/>
    </physiologicalReaction>
</comment>
<dbReference type="PANTHER" id="PTHR10885:SF0">
    <property type="entry name" value="ISOPENTENYL-DIPHOSPHATE DELTA-ISOMERASE"/>
    <property type="match status" value="1"/>
</dbReference>
<dbReference type="NCBIfam" id="TIGR02150">
    <property type="entry name" value="IPP_isom_1"/>
    <property type="match status" value="1"/>
</dbReference>
<dbReference type="Proteomes" id="UP000740883">
    <property type="component" value="Unassembled WGS sequence"/>
</dbReference>
<dbReference type="Gene3D" id="3.90.79.10">
    <property type="entry name" value="Nucleoside Triphosphate Pyrophosphohydrolase"/>
    <property type="match status" value="1"/>
</dbReference>
<dbReference type="OrthoDB" id="510307at2759"/>
<dbReference type="CDD" id="cd02885">
    <property type="entry name" value="NUDIX_IPP_Isomerase"/>
    <property type="match status" value="1"/>
</dbReference>
<keyword evidence="4" id="KW-0414">Isoprene biosynthesis</keyword>
<sequence>MDNFNKNIICVDSNDSIVGTEKASKAHTLEHLTLHRAFSLFLFNTNNKLLIQKRSSTKYVFPGLWANTVCSHPFLNPLSFSDPLQDAKNHVVERLGYELGITNVTTEDLRFVTRLRYKATEDEFYGQLMDGVPLPQEVDKKFNEKFAKKFIFNPNDTKWGEWEVDYVFICKKDVVVKPNPDEVAEYLYIDEEEFREFSKTNLLSPWKKLIVKYVNVFDLIK</sequence>
<organism evidence="8 9">
    <name type="scientific">Nosema granulosis</name>
    <dbReference type="NCBI Taxonomy" id="83296"/>
    <lineage>
        <taxon>Eukaryota</taxon>
        <taxon>Fungi</taxon>
        <taxon>Fungi incertae sedis</taxon>
        <taxon>Microsporidia</taxon>
        <taxon>Nosematidae</taxon>
        <taxon>Nosema</taxon>
    </lineage>
</organism>
<dbReference type="GO" id="GO:0005737">
    <property type="term" value="C:cytoplasm"/>
    <property type="evidence" value="ECO:0007669"/>
    <property type="project" value="TreeGrafter"/>
</dbReference>
<dbReference type="PROSITE" id="PS51462">
    <property type="entry name" value="NUDIX"/>
    <property type="match status" value="1"/>
</dbReference>
<evidence type="ECO:0000256" key="3">
    <source>
        <dbReference type="ARBA" id="ARBA00012057"/>
    </source>
</evidence>
<dbReference type="InterPro" id="IPR015797">
    <property type="entry name" value="NUDIX_hydrolase-like_dom_sf"/>
</dbReference>
<gene>
    <name evidence="8" type="primary">IDI1</name>
    <name evidence="8" type="ORF">NGRA_0304</name>
</gene>
<accession>A0A9P6H391</accession>
<dbReference type="EC" id="5.3.3.2" evidence="3"/>
<dbReference type="AlphaFoldDB" id="A0A9P6H391"/>